<evidence type="ECO:0000313" key="2">
    <source>
        <dbReference type="Proteomes" id="UP000002668"/>
    </source>
</evidence>
<dbReference type="eggNOG" id="ENOG502S42E">
    <property type="taxonomic scope" value="Eukaryota"/>
</dbReference>
<dbReference type="AlphaFoldDB" id="E5AAA7"/>
<dbReference type="PANTHER" id="PTHR34071">
    <property type="entry name" value="5-NITROIMIDAZOLE ANTIBIOTICS RESISTANCE PROTEIN, NIMA-FAMILY-RELATED PROTEIN-RELATED"/>
    <property type="match status" value="1"/>
</dbReference>
<accession>E5AAA7</accession>
<proteinExistence type="predicted"/>
<dbReference type="VEuPathDB" id="FungiDB:LEMA_P017280.1"/>
<dbReference type="SUPFAM" id="SSF50475">
    <property type="entry name" value="FMN-binding split barrel"/>
    <property type="match status" value="1"/>
</dbReference>
<keyword evidence="2" id="KW-1185">Reference proteome</keyword>
<dbReference type="InParanoid" id="E5AAA7"/>
<dbReference type="InterPro" id="IPR024747">
    <property type="entry name" value="Pyridox_Oxase-rel"/>
</dbReference>
<sequence>MLGCTGNFENQEADPALEPQDLYLHGYVSGRMFRRGREAGGDAEGEEGERGLPMTVAASFLDGLVLSLTPFHNSCNYRSAIAHGYAHPVTSPTESLYALRLITDSLLPSRWSSSRTPPTPAELSSTGLLRIRIVSASAKVRVGGPKEDRKDLKNEELVASTWTGVVPFWGTWGDPVTAEGSGRGVEGYVEEWRVEETEKAREYAVEAVGMKGK</sequence>
<dbReference type="Proteomes" id="UP000002668">
    <property type="component" value="Genome"/>
</dbReference>
<dbReference type="OrthoDB" id="444432at2759"/>
<dbReference type="PANTHER" id="PTHR34071:SF2">
    <property type="entry name" value="FLAVIN-NUCLEOTIDE-BINDING PROTEIN"/>
    <property type="match status" value="1"/>
</dbReference>
<organism evidence="2">
    <name type="scientific">Leptosphaeria maculans (strain JN3 / isolate v23.1.3 / race Av1-4-5-6-7-8)</name>
    <name type="common">Blackleg fungus</name>
    <name type="synonym">Phoma lingam</name>
    <dbReference type="NCBI Taxonomy" id="985895"/>
    <lineage>
        <taxon>Eukaryota</taxon>
        <taxon>Fungi</taxon>
        <taxon>Dikarya</taxon>
        <taxon>Ascomycota</taxon>
        <taxon>Pezizomycotina</taxon>
        <taxon>Dothideomycetes</taxon>
        <taxon>Pleosporomycetidae</taxon>
        <taxon>Pleosporales</taxon>
        <taxon>Pleosporineae</taxon>
        <taxon>Leptosphaeriaceae</taxon>
        <taxon>Plenodomus</taxon>
        <taxon>Plenodomus lingam/Leptosphaeria maculans species complex</taxon>
    </lineage>
</organism>
<dbReference type="HOGENOM" id="CLU_067890_0_0_1"/>
<dbReference type="Gene3D" id="2.30.110.10">
    <property type="entry name" value="Electron Transport, Fmn-binding Protein, Chain A"/>
    <property type="match status" value="1"/>
</dbReference>
<gene>
    <name evidence="1" type="ORF">LEMA_P017280.1</name>
</gene>
<evidence type="ECO:0000313" key="1">
    <source>
        <dbReference type="EMBL" id="CBY00598.1"/>
    </source>
</evidence>
<dbReference type="EMBL" id="FP929138">
    <property type="protein sequence ID" value="CBY00598.1"/>
    <property type="molecule type" value="Genomic_DNA"/>
</dbReference>
<dbReference type="OMA" id="EMTSTQI"/>
<reference evidence="2" key="1">
    <citation type="journal article" date="2011" name="Nat. Commun.">
        <title>Effector diversification within compartments of the Leptosphaeria maculans genome affected by Repeat-Induced Point mutations.</title>
        <authorList>
            <person name="Rouxel T."/>
            <person name="Grandaubert J."/>
            <person name="Hane J.K."/>
            <person name="Hoede C."/>
            <person name="van de Wouw A.P."/>
            <person name="Couloux A."/>
            <person name="Dominguez V."/>
            <person name="Anthouard V."/>
            <person name="Bally P."/>
            <person name="Bourras S."/>
            <person name="Cozijnsen A.J."/>
            <person name="Ciuffetti L.M."/>
            <person name="Degrave A."/>
            <person name="Dilmaghani A."/>
            <person name="Duret L."/>
            <person name="Fudal I."/>
            <person name="Goodwin S.B."/>
            <person name="Gout L."/>
            <person name="Glaser N."/>
            <person name="Linglin J."/>
            <person name="Kema G.H.J."/>
            <person name="Lapalu N."/>
            <person name="Lawrence C.B."/>
            <person name="May K."/>
            <person name="Meyer M."/>
            <person name="Ollivier B."/>
            <person name="Poulain J."/>
            <person name="Schoch C.L."/>
            <person name="Simon A."/>
            <person name="Spatafora J.W."/>
            <person name="Stachowiak A."/>
            <person name="Turgeon B.G."/>
            <person name="Tyler B.M."/>
            <person name="Vincent D."/>
            <person name="Weissenbach J."/>
            <person name="Amselem J."/>
            <person name="Quesneville H."/>
            <person name="Oliver R.P."/>
            <person name="Wincker P."/>
            <person name="Balesdent M.-H."/>
            <person name="Howlett B.J."/>
        </authorList>
    </citation>
    <scope>NUCLEOTIDE SEQUENCE [LARGE SCALE GENOMIC DNA]</scope>
    <source>
        <strain evidence="2">JN3 / isolate v23.1.3 / race Av1-4-5-6-7-8</strain>
    </source>
</reference>
<name>E5AAA7_LEPMJ</name>
<dbReference type="STRING" id="985895.E5AAA7"/>
<dbReference type="Pfam" id="PF12900">
    <property type="entry name" value="Pyridox_ox_2"/>
    <property type="match status" value="1"/>
</dbReference>
<protein>
    <submittedName>
        <fullName evidence="1">Similar to flavin-nucleotide-binding protein</fullName>
    </submittedName>
</protein>
<dbReference type="InterPro" id="IPR012349">
    <property type="entry name" value="Split_barrel_FMN-bd"/>
</dbReference>